<dbReference type="EMBL" id="FWFZ01000113">
    <property type="protein sequence ID" value="SLN78078.1"/>
    <property type="molecule type" value="Genomic_DNA"/>
</dbReference>
<evidence type="ECO:0000256" key="3">
    <source>
        <dbReference type="ARBA" id="ARBA00022578"/>
    </source>
</evidence>
<keyword evidence="6" id="KW-0814">Transposable element</keyword>
<name>A0A1Y5U218_9RHOB</name>
<proteinExistence type="inferred from homology"/>
<evidence type="ECO:0000256" key="5">
    <source>
        <dbReference type="ARBA" id="ARBA00023172"/>
    </source>
</evidence>
<dbReference type="InterPro" id="IPR001207">
    <property type="entry name" value="Transposase_mutator"/>
</dbReference>
<keyword evidence="3 6" id="KW-0815">Transposition</keyword>
<dbReference type="PANTHER" id="PTHR33217:SF5">
    <property type="entry name" value="MUTATOR FAMILY TRANSPOSASE"/>
    <property type="match status" value="1"/>
</dbReference>
<keyword evidence="5 6" id="KW-0233">DNA recombination</keyword>
<dbReference type="GO" id="GO:0003677">
    <property type="term" value="F:DNA binding"/>
    <property type="evidence" value="ECO:0007669"/>
    <property type="project" value="UniProtKB-UniRule"/>
</dbReference>
<comment type="function">
    <text evidence="1 6">Required for the transposition of the insertion element.</text>
</comment>
<sequence length="198" mass="22251">MNELKNRGVQDILIAVVPSQGLQANPCRVTDGLKGFPDAITAAFPDAAVQTCIVHLVRHSLNFCAWKDRKAVAADLRLIYGAPTADQAAAELDAFEEKWAGKYASIAPAWRRAWQEVIPFFAFDPAIRKIIYTTNAMESLNRVIRKSIKTRGSFPTEEAATKLIYLAIRNFEKGGRNVREWFAARNQFAIMFDERFNA</sequence>
<keyword evidence="8" id="KW-1185">Reference proteome</keyword>
<dbReference type="GO" id="GO:0004803">
    <property type="term" value="F:transposase activity"/>
    <property type="evidence" value="ECO:0007669"/>
    <property type="project" value="UniProtKB-UniRule"/>
</dbReference>
<evidence type="ECO:0000256" key="6">
    <source>
        <dbReference type="RuleBase" id="RU365089"/>
    </source>
</evidence>
<dbReference type="GO" id="GO:0006313">
    <property type="term" value="P:DNA transposition"/>
    <property type="evidence" value="ECO:0007669"/>
    <property type="project" value="UniProtKB-UniRule"/>
</dbReference>
<evidence type="ECO:0000313" key="8">
    <source>
        <dbReference type="Proteomes" id="UP000193900"/>
    </source>
</evidence>
<dbReference type="PANTHER" id="PTHR33217">
    <property type="entry name" value="TRANSPOSASE FOR INSERTION SEQUENCE ELEMENT IS1081"/>
    <property type="match status" value="1"/>
</dbReference>
<dbReference type="AlphaFoldDB" id="A0A1Y5U218"/>
<dbReference type="Pfam" id="PF00872">
    <property type="entry name" value="Transposase_mut"/>
    <property type="match status" value="1"/>
</dbReference>
<evidence type="ECO:0000256" key="1">
    <source>
        <dbReference type="ARBA" id="ARBA00002190"/>
    </source>
</evidence>
<evidence type="ECO:0000256" key="2">
    <source>
        <dbReference type="ARBA" id="ARBA00010961"/>
    </source>
</evidence>
<organism evidence="7 8">
    <name type="scientific">Roseisalinus antarcticus</name>
    <dbReference type="NCBI Taxonomy" id="254357"/>
    <lineage>
        <taxon>Bacteria</taxon>
        <taxon>Pseudomonadati</taxon>
        <taxon>Pseudomonadota</taxon>
        <taxon>Alphaproteobacteria</taxon>
        <taxon>Rhodobacterales</taxon>
        <taxon>Roseobacteraceae</taxon>
        <taxon>Roseisalinus</taxon>
    </lineage>
</organism>
<keyword evidence="4 6" id="KW-0238">DNA-binding</keyword>
<dbReference type="Proteomes" id="UP000193900">
    <property type="component" value="Unassembled WGS sequence"/>
</dbReference>
<protein>
    <recommendedName>
        <fullName evidence="6">Mutator family transposase</fullName>
    </recommendedName>
</protein>
<evidence type="ECO:0000313" key="7">
    <source>
        <dbReference type="EMBL" id="SLN78078.1"/>
    </source>
</evidence>
<gene>
    <name evidence="7" type="ORF">ROA7023_04732</name>
</gene>
<comment type="similarity">
    <text evidence="2 6">Belongs to the transposase mutator family.</text>
</comment>
<reference evidence="7 8" key="1">
    <citation type="submission" date="2017-03" db="EMBL/GenBank/DDBJ databases">
        <authorList>
            <person name="Afonso C.L."/>
            <person name="Miller P.J."/>
            <person name="Scott M.A."/>
            <person name="Spackman E."/>
            <person name="Goraichik I."/>
            <person name="Dimitrov K.M."/>
            <person name="Suarez D.L."/>
            <person name="Swayne D.E."/>
        </authorList>
    </citation>
    <scope>NUCLEOTIDE SEQUENCE [LARGE SCALE GENOMIC DNA]</scope>
    <source>
        <strain evidence="7 8">CECT 7023</strain>
    </source>
</reference>
<accession>A0A1Y5U218</accession>
<dbReference type="PROSITE" id="PS01007">
    <property type="entry name" value="TRANSPOSASE_MUTATOR"/>
    <property type="match status" value="1"/>
</dbReference>
<evidence type="ECO:0000256" key="4">
    <source>
        <dbReference type="ARBA" id="ARBA00023125"/>
    </source>
</evidence>